<name>V6LTH2_9EUKA</name>
<evidence type="ECO:0000256" key="1">
    <source>
        <dbReference type="SAM" id="Phobius"/>
    </source>
</evidence>
<keyword evidence="1" id="KW-1133">Transmembrane helix</keyword>
<feature type="transmembrane region" description="Helical" evidence="1">
    <location>
        <begin position="112"/>
        <end position="129"/>
    </location>
</feature>
<keyword evidence="1 2" id="KW-0812">Transmembrane</keyword>
<evidence type="ECO:0000313" key="2">
    <source>
        <dbReference type="EMBL" id="EST47553.1"/>
    </source>
</evidence>
<dbReference type="EMBL" id="KI546040">
    <property type="protein sequence ID" value="EST47553.1"/>
    <property type="molecule type" value="Genomic_DNA"/>
</dbReference>
<organism evidence="2">
    <name type="scientific">Spironucleus salmonicida</name>
    <dbReference type="NCBI Taxonomy" id="348837"/>
    <lineage>
        <taxon>Eukaryota</taxon>
        <taxon>Metamonada</taxon>
        <taxon>Diplomonadida</taxon>
        <taxon>Hexamitidae</taxon>
        <taxon>Hexamitinae</taxon>
        <taxon>Spironucleus</taxon>
    </lineage>
</organism>
<feature type="transmembrane region" description="Helical" evidence="1">
    <location>
        <begin position="220"/>
        <end position="244"/>
    </location>
</feature>
<protein>
    <submittedName>
        <fullName evidence="2">Transmembrane domain-containing protein</fullName>
    </submittedName>
</protein>
<feature type="transmembrane region" description="Helical" evidence="1">
    <location>
        <begin position="187"/>
        <end position="208"/>
    </location>
</feature>
<dbReference type="VEuPathDB" id="GiardiaDB:SS50377_27043"/>
<gene>
    <name evidence="2" type="ORF">SS50377_12536</name>
</gene>
<feature type="transmembrane region" description="Helical" evidence="1">
    <location>
        <begin position="90"/>
        <end position="105"/>
    </location>
</feature>
<reference evidence="2" key="1">
    <citation type="journal article" date="2014" name="PLoS Genet.">
        <title>The Genome of Spironucleus salmonicida Highlights a Fish Pathogen Adapted to Fluctuating Environments.</title>
        <authorList>
            <person name="Xu F."/>
            <person name="Jerlstrom-Hultqvist J."/>
            <person name="Einarsson E."/>
            <person name="Astvaldsson A."/>
            <person name="Svard S.G."/>
            <person name="Andersson J.O."/>
        </authorList>
    </citation>
    <scope>NUCLEOTIDE SEQUENCE</scope>
</reference>
<accession>V6LTH2</accession>
<keyword evidence="1" id="KW-0472">Membrane</keyword>
<dbReference type="AlphaFoldDB" id="V6LTH2"/>
<feature type="transmembrane region" description="Helical" evidence="1">
    <location>
        <begin position="135"/>
        <end position="154"/>
    </location>
</feature>
<feature type="transmembrane region" description="Helical" evidence="1">
    <location>
        <begin position="65"/>
        <end position="84"/>
    </location>
</feature>
<proteinExistence type="predicted"/>
<feature type="transmembrane region" description="Helical" evidence="1">
    <location>
        <begin position="26"/>
        <end position="53"/>
    </location>
</feature>
<sequence length="250" mass="28979">MFHRKFIPIQICLIQTSWQFNLQNNIIFFAINLLGEIFIFFSLFAIAEIYFILYNKCYNYKKMGIYILFSNLILQFTLFCVLDLVQFSNIMFLILIMLNYTISMIKKSHSSIFVSSGVCTLSSFILFFIQNKFHVFSLVYCIFSLFLLIIVEIAPRTLFIGSASPPDVADFASTLEDEDTRSGEASYYYWAFHLLMMQAACYMSQVYSFSGPRVLYGVNFGFGVAGSFVFLLYLAWTAFLPVVLKNRIFE</sequence>